<evidence type="ECO:0000313" key="2">
    <source>
        <dbReference type="Proteomes" id="UP001500635"/>
    </source>
</evidence>
<proteinExistence type="predicted"/>
<sequence>MPGMTVTLTRIHIATPHAAPLITALAAAAGADPGTVRILGADGGEATLHTVTVGDLTVDVFAGDSRLAVAELTVPDLSAALDRLPVEARRRRTELGASHRVGTTIVVVRTGRTDPPADPAGATVTRILVSMPEPAGLAAALGAAAGLEVATDPITGSDGEVIHRVKVGTVTVEVMSGAPGVPALDLFVPSLGEAQERFAAARVPSQPAGAGHVVSYVGGTRLLVRSAS</sequence>
<evidence type="ECO:0000313" key="1">
    <source>
        <dbReference type="EMBL" id="GAA4394366.1"/>
    </source>
</evidence>
<dbReference type="Proteomes" id="UP001500635">
    <property type="component" value="Unassembled WGS sequence"/>
</dbReference>
<accession>A0ABP8JQ89</accession>
<reference evidence="2" key="1">
    <citation type="journal article" date="2019" name="Int. J. Syst. Evol. Microbiol.">
        <title>The Global Catalogue of Microorganisms (GCM) 10K type strain sequencing project: providing services to taxonomists for standard genome sequencing and annotation.</title>
        <authorList>
            <consortium name="The Broad Institute Genomics Platform"/>
            <consortium name="The Broad Institute Genome Sequencing Center for Infectious Disease"/>
            <person name="Wu L."/>
            <person name="Ma J."/>
        </authorList>
    </citation>
    <scope>NUCLEOTIDE SEQUENCE [LARGE SCALE GENOMIC DNA]</scope>
    <source>
        <strain evidence="2">JCM 17688</strain>
    </source>
</reference>
<organism evidence="1 2">
    <name type="scientific">Tsukamurella soli</name>
    <dbReference type="NCBI Taxonomy" id="644556"/>
    <lineage>
        <taxon>Bacteria</taxon>
        <taxon>Bacillati</taxon>
        <taxon>Actinomycetota</taxon>
        <taxon>Actinomycetes</taxon>
        <taxon>Mycobacteriales</taxon>
        <taxon>Tsukamurellaceae</taxon>
        <taxon>Tsukamurella</taxon>
    </lineage>
</organism>
<dbReference type="EMBL" id="BAABFR010000037">
    <property type="protein sequence ID" value="GAA4394366.1"/>
    <property type="molecule type" value="Genomic_DNA"/>
</dbReference>
<keyword evidence="2" id="KW-1185">Reference proteome</keyword>
<name>A0ABP8JQ89_9ACTN</name>
<gene>
    <name evidence="1" type="ORF">GCM10023147_26340</name>
</gene>
<comment type="caution">
    <text evidence="1">The sequence shown here is derived from an EMBL/GenBank/DDBJ whole genome shotgun (WGS) entry which is preliminary data.</text>
</comment>
<protein>
    <submittedName>
        <fullName evidence="1">Uncharacterized protein</fullName>
    </submittedName>
</protein>